<evidence type="ECO:0000259" key="1">
    <source>
        <dbReference type="Pfam" id="PF07883"/>
    </source>
</evidence>
<dbReference type="InterPro" id="IPR011051">
    <property type="entry name" value="RmlC_Cupin_sf"/>
</dbReference>
<dbReference type="KEGG" id="sap:Sulac_2619"/>
<dbReference type="InterPro" id="IPR013096">
    <property type="entry name" value="Cupin_2"/>
</dbReference>
<reference evidence="3" key="1">
    <citation type="submission" date="2011-12" db="EMBL/GenBank/DDBJ databases">
        <title>The complete genome of chromosome of Sulfobacillus acidophilus DSM 10332.</title>
        <authorList>
            <person name="Lucas S."/>
            <person name="Han J."/>
            <person name="Lapidus A."/>
            <person name="Bruce D."/>
            <person name="Goodwin L."/>
            <person name="Pitluck S."/>
            <person name="Peters L."/>
            <person name="Kyrpides N."/>
            <person name="Mavromatis K."/>
            <person name="Ivanova N."/>
            <person name="Mikhailova N."/>
            <person name="Chertkov O."/>
            <person name="Saunders E."/>
            <person name="Detter J.C."/>
            <person name="Tapia R."/>
            <person name="Han C."/>
            <person name="Land M."/>
            <person name="Hauser L."/>
            <person name="Markowitz V."/>
            <person name="Cheng J.-F."/>
            <person name="Hugenholtz P."/>
            <person name="Woyke T."/>
            <person name="Wu D."/>
            <person name="Pukall R."/>
            <person name="Gehrich-Schroeter G."/>
            <person name="Schneider S."/>
            <person name="Klenk H.-P."/>
            <person name="Eisen J.A."/>
        </authorList>
    </citation>
    <scope>NUCLEOTIDE SEQUENCE [LARGE SCALE GENOMIC DNA]</scope>
    <source>
        <strain evidence="3">ATCC 700253 / DSM 10332 / NAL</strain>
    </source>
</reference>
<dbReference type="Pfam" id="PF07883">
    <property type="entry name" value="Cupin_2"/>
    <property type="match status" value="1"/>
</dbReference>
<dbReference type="AlphaFoldDB" id="G8TX79"/>
<reference evidence="2 3" key="2">
    <citation type="journal article" date="2012" name="Stand. Genomic Sci.">
        <title>Complete genome sequence of the moderately thermophilic mineral-sulfide-oxidizing firmicute Sulfobacillus acidophilus type strain (NAL(T)).</title>
        <authorList>
            <person name="Anderson I."/>
            <person name="Chertkov O."/>
            <person name="Chen A."/>
            <person name="Saunders E."/>
            <person name="Lapidus A."/>
            <person name="Nolan M."/>
            <person name="Lucas S."/>
            <person name="Hammon N."/>
            <person name="Deshpande S."/>
            <person name="Cheng J.F."/>
            <person name="Han C."/>
            <person name="Tapia R."/>
            <person name="Goodwin L.A."/>
            <person name="Pitluck S."/>
            <person name="Liolios K."/>
            <person name="Pagani I."/>
            <person name="Ivanova N."/>
            <person name="Mikhailova N."/>
            <person name="Pati A."/>
            <person name="Palaniappan K."/>
            <person name="Land M."/>
            <person name="Pan C."/>
            <person name="Rohde M."/>
            <person name="Pukall R."/>
            <person name="Goker M."/>
            <person name="Detter J.C."/>
            <person name="Woyke T."/>
            <person name="Bristow J."/>
            <person name="Eisen J.A."/>
            <person name="Markowitz V."/>
            <person name="Hugenholtz P."/>
            <person name="Kyrpides N.C."/>
            <person name="Klenk H.P."/>
            <person name="Mavromatis K."/>
        </authorList>
    </citation>
    <scope>NUCLEOTIDE SEQUENCE [LARGE SCALE GENOMIC DNA]</scope>
    <source>
        <strain evidence="3">ATCC 700253 / DSM 10332 / NAL</strain>
    </source>
</reference>
<keyword evidence="3" id="KW-1185">Reference proteome</keyword>
<name>G8TX79_SULAD</name>
<dbReference type="EMBL" id="CP003179">
    <property type="protein sequence ID" value="AEW06081.1"/>
    <property type="molecule type" value="Genomic_DNA"/>
</dbReference>
<dbReference type="InterPro" id="IPR014710">
    <property type="entry name" value="RmlC-like_jellyroll"/>
</dbReference>
<proteinExistence type="predicted"/>
<evidence type="ECO:0000313" key="2">
    <source>
        <dbReference type="EMBL" id="AEW06081.1"/>
    </source>
</evidence>
<dbReference type="STRING" id="679936.Sulac_2619"/>
<feature type="domain" description="Cupin type-2" evidence="1">
    <location>
        <begin position="34"/>
        <end position="100"/>
    </location>
</feature>
<dbReference type="Proteomes" id="UP000005439">
    <property type="component" value="Chromosome"/>
</dbReference>
<organism evidence="2 3">
    <name type="scientific">Sulfobacillus acidophilus (strain ATCC 700253 / DSM 10332 / NAL)</name>
    <dbReference type="NCBI Taxonomy" id="679936"/>
    <lineage>
        <taxon>Bacteria</taxon>
        <taxon>Bacillati</taxon>
        <taxon>Bacillota</taxon>
        <taxon>Clostridia</taxon>
        <taxon>Eubacteriales</taxon>
        <taxon>Clostridiales Family XVII. Incertae Sedis</taxon>
        <taxon>Sulfobacillus</taxon>
    </lineage>
</organism>
<dbReference type="PANTHER" id="PTHR37694">
    <property type="entry name" value="SLR8022 PROTEIN"/>
    <property type="match status" value="1"/>
</dbReference>
<dbReference type="PATRIC" id="fig|679936.5.peg.2710"/>
<gene>
    <name evidence="2" type="ordered locus">Sulac_2619</name>
</gene>
<dbReference type="Gene3D" id="2.60.120.10">
    <property type="entry name" value="Jelly Rolls"/>
    <property type="match status" value="1"/>
</dbReference>
<protein>
    <submittedName>
        <fullName evidence="2">Cupin 2 conserved barrel domain protein</fullName>
    </submittedName>
</protein>
<dbReference type="HOGENOM" id="CLU_2107720_0_0_9"/>
<dbReference type="SUPFAM" id="SSF51182">
    <property type="entry name" value="RmlC-like cupins"/>
    <property type="match status" value="1"/>
</dbReference>
<evidence type="ECO:0000313" key="3">
    <source>
        <dbReference type="Proteomes" id="UP000005439"/>
    </source>
</evidence>
<accession>G8TX79</accession>
<sequence length="115" mass="12829">MKERWSIEDPALFHPDHITVTHRYDAPHAAVVWFGLKAGQALKEHETSSQVMIQVLTGAIWMTAGTESFFLRAGETVVLQAGVRHGFTAEDDALVQLIIVPHPRYHSLKEDLGLS</sequence>
<dbReference type="PANTHER" id="PTHR37694:SF1">
    <property type="entry name" value="SLR8022 PROTEIN"/>
    <property type="match status" value="1"/>
</dbReference>